<accession>A0A1C3EMN6</accession>
<evidence type="ECO:0000313" key="2">
    <source>
        <dbReference type="Proteomes" id="UP000094936"/>
    </source>
</evidence>
<dbReference type="AlphaFoldDB" id="A0A1C3EMN6"/>
<evidence type="ECO:0000313" key="1">
    <source>
        <dbReference type="EMBL" id="ODA34491.1"/>
    </source>
</evidence>
<sequence>MLRAEVTRLTSIDRNKYFRLLADVEMDGERLTEKLLKDGLIGLITAFSEVTSKCFKMFINVHGEIFLKSQPLYCSWGQF</sequence>
<dbReference type="OrthoDB" id="309040at2"/>
<dbReference type="EMBL" id="LYBM01000007">
    <property type="protein sequence ID" value="ODA34491.1"/>
    <property type="molecule type" value="Genomic_DNA"/>
</dbReference>
<reference evidence="1 2" key="1">
    <citation type="submission" date="2016-05" db="EMBL/GenBank/DDBJ databases">
        <title>Genomic Taxonomy of the Vibrionaceae.</title>
        <authorList>
            <person name="Gomez-Gil B."/>
            <person name="Enciso-Ibarra J."/>
        </authorList>
    </citation>
    <scope>NUCLEOTIDE SEQUENCE [LARGE SCALE GENOMIC DNA]</scope>
    <source>
        <strain evidence="1 2">CAIM 1920</strain>
    </source>
</reference>
<gene>
    <name evidence="1" type="ORF">A8L45_05840</name>
</gene>
<comment type="caution">
    <text evidence="1">The sequence shown here is derived from an EMBL/GenBank/DDBJ whole genome shotgun (WGS) entry which is preliminary data.</text>
</comment>
<keyword evidence="2" id="KW-1185">Reference proteome</keyword>
<protein>
    <submittedName>
        <fullName evidence="1">Uncharacterized protein</fullName>
    </submittedName>
</protein>
<dbReference type="Proteomes" id="UP000094936">
    <property type="component" value="Unassembled WGS sequence"/>
</dbReference>
<proteinExistence type="predicted"/>
<organism evidence="1 2">
    <name type="scientific">Veronia pacifica</name>
    <dbReference type="NCBI Taxonomy" id="1080227"/>
    <lineage>
        <taxon>Bacteria</taxon>
        <taxon>Pseudomonadati</taxon>
        <taxon>Pseudomonadota</taxon>
        <taxon>Gammaproteobacteria</taxon>
        <taxon>Vibrionales</taxon>
        <taxon>Vibrionaceae</taxon>
        <taxon>Veronia</taxon>
    </lineage>
</organism>
<name>A0A1C3EMN6_9GAMM</name>